<evidence type="ECO:0000259" key="5">
    <source>
        <dbReference type="Pfam" id="PF21036"/>
    </source>
</evidence>
<name>A0ABT1JFS9_ACTCY</name>
<dbReference type="RefSeq" id="WP_026420735.1">
    <property type="nucleotide sequence ID" value="NZ_AUBJ02000001.1"/>
</dbReference>
<dbReference type="PANTHER" id="PTHR48050">
    <property type="entry name" value="STEROL 3-BETA-GLUCOSYLTRANSFERASE"/>
    <property type="match status" value="1"/>
</dbReference>
<dbReference type="InterPro" id="IPR050426">
    <property type="entry name" value="Glycosyltransferase_28"/>
</dbReference>
<accession>A0ABT1JFS9</accession>
<keyword evidence="3" id="KW-0808">Transferase</keyword>
<sequence>MRILLTAPPGIGHVLPLVPLAWAAELAGHEALFASTGPALAMAIHSGLRCAEVCGTDIADTYRRTADHVQFPRPLTRSEAQLVLAGWSKYAEPHRAPVRSAAERLLSGTVGLTAAVGERMIDGLVGLIHRWSPDVVVATGQMPAGILAAEVTRVPLVLHRSGVAGPVPAAALASMSGARARYGLPDGEVIPTAVVDSCPDSLRPTGSDAGVPLRWTSYTGGGVLPSWALSAPARPRVCVMAGSSLPARTEDLLFGQLVARLGRRDVEVVVSTGGADLSRWSPLPSNVRVATWFPLPAVLPTCVALIHHGSTSSTFAALASGVPQLVLPRSLEQPMNAASVVERGVGDACALLPETVDEVGSALDRVLDDDVLRSAAREVAEEIAALPAPSHVLNRLSEFVP</sequence>
<dbReference type="InterPro" id="IPR010610">
    <property type="entry name" value="EryCIII-like_C"/>
</dbReference>
<dbReference type="Proteomes" id="UP000791080">
    <property type="component" value="Unassembled WGS sequence"/>
</dbReference>
<dbReference type="Gene3D" id="3.40.50.2000">
    <property type="entry name" value="Glycogen Phosphorylase B"/>
    <property type="match status" value="2"/>
</dbReference>
<keyword evidence="7" id="KW-1185">Reference proteome</keyword>
<evidence type="ECO:0000256" key="3">
    <source>
        <dbReference type="ARBA" id="ARBA00022679"/>
    </source>
</evidence>
<dbReference type="PANTHER" id="PTHR48050:SF13">
    <property type="entry name" value="STEROL 3-BETA-GLUCOSYLTRANSFERASE UGT80A2"/>
    <property type="match status" value="1"/>
</dbReference>
<evidence type="ECO:0000313" key="7">
    <source>
        <dbReference type="Proteomes" id="UP000791080"/>
    </source>
</evidence>
<gene>
    <name evidence="6" type="ORF">G443_001611</name>
</gene>
<evidence type="ECO:0000313" key="6">
    <source>
        <dbReference type="EMBL" id="MCP2331341.1"/>
    </source>
</evidence>
<keyword evidence="2" id="KW-0328">Glycosyltransferase</keyword>
<organism evidence="6 7">
    <name type="scientific">Actinoalloteichus caeruleus DSM 43889</name>
    <dbReference type="NCBI Taxonomy" id="1120930"/>
    <lineage>
        <taxon>Bacteria</taxon>
        <taxon>Bacillati</taxon>
        <taxon>Actinomycetota</taxon>
        <taxon>Actinomycetes</taxon>
        <taxon>Pseudonocardiales</taxon>
        <taxon>Pseudonocardiaceae</taxon>
        <taxon>Actinoalloteichus</taxon>
        <taxon>Actinoalloteichus cyanogriseus</taxon>
    </lineage>
</organism>
<evidence type="ECO:0000256" key="1">
    <source>
        <dbReference type="ARBA" id="ARBA00006962"/>
    </source>
</evidence>
<dbReference type="Pfam" id="PF06722">
    <property type="entry name" value="EryCIII-like_C"/>
    <property type="match status" value="1"/>
</dbReference>
<protein>
    <submittedName>
        <fullName evidence="6">Glycosyltransferase</fullName>
    </submittedName>
</protein>
<proteinExistence type="inferred from homology"/>
<dbReference type="EMBL" id="AUBJ02000001">
    <property type="protein sequence ID" value="MCP2331341.1"/>
    <property type="molecule type" value="Genomic_DNA"/>
</dbReference>
<dbReference type="SUPFAM" id="SSF53756">
    <property type="entry name" value="UDP-Glycosyltransferase/glycogen phosphorylase"/>
    <property type="match status" value="1"/>
</dbReference>
<comment type="similarity">
    <text evidence="1">Belongs to the glycosyltransferase 28 family.</text>
</comment>
<dbReference type="InterPro" id="IPR048284">
    <property type="entry name" value="EryCIII-like_N"/>
</dbReference>
<dbReference type="CDD" id="cd03784">
    <property type="entry name" value="GT1_Gtf-like"/>
    <property type="match status" value="1"/>
</dbReference>
<reference evidence="6 7" key="1">
    <citation type="submission" date="2022-06" db="EMBL/GenBank/DDBJ databases">
        <title>Genomic Encyclopedia of Type Strains, Phase I: the one thousand microbial genomes (KMG-I) project.</title>
        <authorList>
            <person name="Kyrpides N."/>
        </authorList>
    </citation>
    <scope>NUCLEOTIDE SEQUENCE [LARGE SCALE GENOMIC DNA]</scope>
    <source>
        <strain evidence="6 7">DSM 43889</strain>
    </source>
</reference>
<feature type="domain" description="Erythromycin biosynthesis protein CIII-like C-terminal" evidence="4">
    <location>
        <begin position="257"/>
        <end position="398"/>
    </location>
</feature>
<evidence type="ECO:0000259" key="4">
    <source>
        <dbReference type="Pfam" id="PF06722"/>
    </source>
</evidence>
<evidence type="ECO:0000256" key="2">
    <source>
        <dbReference type="ARBA" id="ARBA00022676"/>
    </source>
</evidence>
<feature type="domain" description="Erythromycin biosynthesis protein CIII-like N-terminal" evidence="5">
    <location>
        <begin position="22"/>
        <end position="242"/>
    </location>
</feature>
<comment type="caution">
    <text evidence="6">The sequence shown here is derived from an EMBL/GenBank/DDBJ whole genome shotgun (WGS) entry which is preliminary data.</text>
</comment>
<dbReference type="Pfam" id="PF21036">
    <property type="entry name" value="EryCIII-like_N"/>
    <property type="match status" value="1"/>
</dbReference>
<dbReference type="InterPro" id="IPR002213">
    <property type="entry name" value="UDP_glucos_trans"/>
</dbReference>